<feature type="transmembrane region" description="Helical" evidence="2">
    <location>
        <begin position="196"/>
        <end position="214"/>
    </location>
</feature>
<dbReference type="OMA" id="MINCGRL"/>
<dbReference type="FunCoup" id="G0NNV8">
    <property type="interactions" value="1881"/>
</dbReference>
<evidence type="ECO:0000256" key="1">
    <source>
        <dbReference type="SAM" id="MobiDB-lite"/>
    </source>
</evidence>
<feature type="region of interest" description="Disordered" evidence="1">
    <location>
        <begin position="1"/>
        <end position="32"/>
    </location>
</feature>
<feature type="compositionally biased region" description="Acidic residues" evidence="1">
    <location>
        <begin position="1"/>
        <end position="11"/>
    </location>
</feature>
<organism evidence="4">
    <name type="scientific">Caenorhabditis brenneri</name>
    <name type="common">Nematode worm</name>
    <dbReference type="NCBI Taxonomy" id="135651"/>
    <lineage>
        <taxon>Eukaryota</taxon>
        <taxon>Metazoa</taxon>
        <taxon>Ecdysozoa</taxon>
        <taxon>Nematoda</taxon>
        <taxon>Chromadorea</taxon>
        <taxon>Rhabditida</taxon>
        <taxon>Rhabditina</taxon>
        <taxon>Rhabditomorpha</taxon>
        <taxon>Rhabditoidea</taxon>
        <taxon>Rhabditidae</taxon>
        <taxon>Peloderinae</taxon>
        <taxon>Caenorhabditis</taxon>
    </lineage>
</organism>
<dbReference type="Proteomes" id="UP000008068">
    <property type="component" value="Unassembled WGS sequence"/>
</dbReference>
<protein>
    <submittedName>
        <fullName evidence="3">Uncharacterized protein</fullName>
    </submittedName>
</protein>
<dbReference type="InParanoid" id="G0NNV8"/>
<accession>G0NNV8</accession>
<gene>
    <name evidence="3" type="ORF">CAEBREN_22897</name>
</gene>
<name>G0NNV8_CAEBE</name>
<keyword evidence="2" id="KW-0812">Transmembrane</keyword>
<keyword evidence="2" id="KW-1133">Transmembrane helix</keyword>
<dbReference type="EMBL" id="GL379917">
    <property type="protein sequence ID" value="EGT34966.1"/>
    <property type="molecule type" value="Genomic_DNA"/>
</dbReference>
<evidence type="ECO:0000313" key="3">
    <source>
        <dbReference type="EMBL" id="EGT34966.1"/>
    </source>
</evidence>
<dbReference type="HOGENOM" id="CLU_1289985_0_0_1"/>
<proteinExistence type="predicted"/>
<evidence type="ECO:0000256" key="2">
    <source>
        <dbReference type="SAM" id="Phobius"/>
    </source>
</evidence>
<evidence type="ECO:0000313" key="4">
    <source>
        <dbReference type="Proteomes" id="UP000008068"/>
    </source>
</evidence>
<reference evidence="4" key="1">
    <citation type="submission" date="2011-07" db="EMBL/GenBank/DDBJ databases">
        <authorList>
            <consortium name="Caenorhabditis brenneri Sequencing and Analysis Consortium"/>
            <person name="Wilson R.K."/>
        </authorList>
    </citation>
    <scope>NUCLEOTIDE SEQUENCE [LARGE SCALE GENOMIC DNA]</scope>
    <source>
        <strain evidence="4">PB2801</strain>
    </source>
</reference>
<keyword evidence="2" id="KW-0472">Membrane</keyword>
<dbReference type="AlphaFoldDB" id="G0NNV8"/>
<dbReference type="OrthoDB" id="5823943at2759"/>
<keyword evidence="4" id="KW-1185">Reference proteome</keyword>
<sequence>MSEFSDSDSEFENLRLISPRSPEENEGFSDRPLQVVEREFDAKFSGSFLEANLFGNGGFGGDDGSDEERRTEEKEEFVGLDWDASRIFKNLACPENNSENAVCVLRLHDVLTKCELGVIKMNRQMINCGRLINGYTPETRQKLGFDDAQNIKNLLQMIRSLRANINLMLIETEDLQELIQPKFHGKNGEKSGFSKGFWISGVALVAIPTAVYFYRKYC</sequence>
<dbReference type="eggNOG" id="ENOG502RA74">
    <property type="taxonomic scope" value="Eukaryota"/>
</dbReference>